<dbReference type="AlphaFoldDB" id="A0A0M4N364"/>
<sequence length="65" mass="7744">MQHCWTALSAPVNKLHERNVIRYFSYVTIELLKNSLVPINKTASIDRFHEIENRWRIDFSTTLII</sequence>
<proteinExistence type="predicted"/>
<evidence type="ECO:0000313" key="2">
    <source>
        <dbReference type="Proteomes" id="UP000056502"/>
    </source>
</evidence>
<protein>
    <submittedName>
        <fullName evidence="1">Uncharacterized protein</fullName>
    </submittedName>
</protein>
<dbReference type="AntiFam" id="ANF00053">
    <property type="entry name" value="Translation of DNA repeat"/>
</dbReference>
<dbReference type="Proteomes" id="UP000056502">
    <property type="component" value="Chromosome I"/>
</dbReference>
<accession>A0A0M4N364</accession>
<reference evidence="1 2" key="1">
    <citation type="journal article" date="2015" name="Genome Announc.">
        <title>Whole-Genome Sequence of Leptospira interrogans Serovar Hardjo Subtype Hardjoprajitno Strain Norma, Isolated from Cattle in a Leptospirosis Outbreak in Brazil.</title>
        <authorList>
            <person name="Cosate M.R."/>
            <person name="Soares S.C."/>
            <person name="Mendes T.A."/>
            <person name="Raittz R.T."/>
            <person name="Moreira E.C."/>
            <person name="Leite R."/>
            <person name="Fernandes G.R."/>
            <person name="Haddad J.P."/>
            <person name="Ortega J.M."/>
        </authorList>
    </citation>
    <scope>NUCLEOTIDE SEQUENCE [LARGE SCALE GENOMIC DNA]</scope>
    <source>
        <strain evidence="1 2">Norma</strain>
    </source>
</reference>
<gene>
    <name evidence="1" type="ORF">G436_0725</name>
</gene>
<name>A0A0M4N364_LEPIR</name>
<dbReference type="EMBL" id="CP012603">
    <property type="protein sequence ID" value="ALE37944.1"/>
    <property type="molecule type" value="Genomic_DNA"/>
</dbReference>
<evidence type="ECO:0000313" key="1">
    <source>
        <dbReference type="EMBL" id="ALE37944.1"/>
    </source>
</evidence>
<dbReference type="PATRIC" id="fig|1279460.3.peg.730"/>
<organism evidence="1">
    <name type="scientific">Leptospira interrogans serovar Hardjo str. Norma</name>
    <dbReference type="NCBI Taxonomy" id="1279460"/>
    <lineage>
        <taxon>Bacteria</taxon>
        <taxon>Pseudomonadati</taxon>
        <taxon>Spirochaetota</taxon>
        <taxon>Spirochaetia</taxon>
        <taxon>Leptospirales</taxon>
        <taxon>Leptospiraceae</taxon>
        <taxon>Leptospira</taxon>
    </lineage>
</organism>